<sequence length="73" mass="8189">MYEYKVCEVYLCRGGVPGLTLALVRQQSQNAAVQSHPQLSFSDASEQEDLPFGQGIQRDRQLLTERASQVSLF</sequence>
<name>A0A9P1IX92_9PELO</name>
<dbReference type="EMBL" id="CANHGI010000005">
    <property type="protein sequence ID" value="CAI5452766.1"/>
    <property type="molecule type" value="Genomic_DNA"/>
</dbReference>
<accession>A0A9P1IX92</accession>
<gene>
    <name evidence="1" type="ORF">CAMP_LOCUS15403</name>
</gene>
<evidence type="ECO:0000313" key="1">
    <source>
        <dbReference type="EMBL" id="CAI5452766.1"/>
    </source>
</evidence>
<evidence type="ECO:0000313" key="2">
    <source>
        <dbReference type="Proteomes" id="UP001152747"/>
    </source>
</evidence>
<comment type="caution">
    <text evidence="1">The sequence shown here is derived from an EMBL/GenBank/DDBJ whole genome shotgun (WGS) entry which is preliminary data.</text>
</comment>
<organism evidence="1 2">
    <name type="scientific">Caenorhabditis angaria</name>
    <dbReference type="NCBI Taxonomy" id="860376"/>
    <lineage>
        <taxon>Eukaryota</taxon>
        <taxon>Metazoa</taxon>
        <taxon>Ecdysozoa</taxon>
        <taxon>Nematoda</taxon>
        <taxon>Chromadorea</taxon>
        <taxon>Rhabditida</taxon>
        <taxon>Rhabditina</taxon>
        <taxon>Rhabditomorpha</taxon>
        <taxon>Rhabditoidea</taxon>
        <taxon>Rhabditidae</taxon>
        <taxon>Peloderinae</taxon>
        <taxon>Caenorhabditis</taxon>
    </lineage>
</organism>
<proteinExistence type="predicted"/>
<reference evidence="1" key="1">
    <citation type="submission" date="2022-11" db="EMBL/GenBank/DDBJ databases">
        <authorList>
            <person name="Kikuchi T."/>
        </authorList>
    </citation>
    <scope>NUCLEOTIDE SEQUENCE</scope>
    <source>
        <strain evidence="1">PS1010</strain>
    </source>
</reference>
<protein>
    <submittedName>
        <fullName evidence="1">Uncharacterized protein</fullName>
    </submittedName>
</protein>
<dbReference type="Proteomes" id="UP001152747">
    <property type="component" value="Unassembled WGS sequence"/>
</dbReference>
<dbReference type="AlphaFoldDB" id="A0A9P1IX92"/>
<keyword evidence="2" id="KW-1185">Reference proteome</keyword>